<dbReference type="GO" id="GO:0003677">
    <property type="term" value="F:DNA binding"/>
    <property type="evidence" value="ECO:0007669"/>
    <property type="project" value="UniProtKB-KW"/>
</dbReference>
<dbReference type="RefSeq" id="WP_072440492.1">
    <property type="nucleotide sequence ID" value="NZ_CP065411.1"/>
</dbReference>
<evidence type="ECO:0000259" key="4">
    <source>
        <dbReference type="PROSITE" id="PS50949"/>
    </source>
</evidence>
<dbReference type="InterPro" id="IPR036390">
    <property type="entry name" value="WH_DNA-bd_sf"/>
</dbReference>
<comment type="caution">
    <text evidence="5">The sequence shown here is derived from an EMBL/GenBank/DDBJ whole genome shotgun (WGS) entry which is preliminary data.</text>
</comment>
<sequence>MIYKSIAERLRLRLNSSDYNIGSPLPGEKALALEFGVARMTIRKAVDLLVGWGLVVRRHGSGTFVARKDVHHETTNLTGLVEVLRRQGKEVQSQVLQFEVMPAPPAIASQLRIQINERIYFSRRVRYVEGKPLMLEDSYMPVKLFRSLSLGHLEGSKFDYIEKECGITISGNYESLTPVLADKQVASLLNVAEQTPLLRITSLSYSDSGEFLNYSVMFRNTSEYQVDYHLRRVHAGTPLTHPPEQYRQKLWGDNT</sequence>
<dbReference type="Gene3D" id="1.10.10.10">
    <property type="entry name" value="Winged helix-like DNA-binding domain superfamily/Winged helix DNA-binding domain"/>
    <property type="match status" value="1"/>
</dbReference>
<dbReference type="PRINTS" id="PR00035">
    <property type="entry name" value="HTHGNTR"/>
</dbReference>
<name>A0AAX2EXW2_9ENTR</name>
<dbReference type="Pfam" id="PF00392">
    <property type="entry name" value="GntR"/>
    <property type="match status" value="1"/>
</dbReference>
<dbReference type="InterPro" id="IPR000524">
    <property type="entry name" value="Tscrpt_reg_HTH_GntR"/>
</dbReference>
<keyword evidence="1" id="KW-0805">Transcription regulation</keyword>
<feature type="domain" description="HTH gntR-type" evidence="4">
    <location>
        <begin position="1"/>
        <end position="68"/>
    </location>
</feature>
<evidence type="ECO:0000313" key="5">
    <source>
        <dbReference type="EMBL" id="SFR24639.1"/>
    </source>
</evidence>
<dbReference type="GO" id="GO:0003700">
    <property type="term" value="F:DNA-binding transcription factor activity"/>
    <property type="evidence" value="ECO:0007669"/>
    <property type="project" value="InterPro"/>
</dbReference>
<gene>
    <name evidence="6" type="ORF">SAMN03159428_04103</name>
    <name evidence="5" type="ORF">SAMN03159514_04429</name>
</gene>
<dbReference type="Proteomes" id="UP000198760">
    <property type="component" value="Unassembled WGS sequence"/>
</dbReference>
<dbReference type="EMBL" id="FOYJ01000012">
    <property type="protein sequence ID" value="SFR24639.1"/>
    <property type="molecule type" value="Genomic_DNA"/>
</dbReference>
<dbReference type="Pfam" id="PF07702">
    <property type="entry name" value="UTRA"/>
    <property type="match status" value="1"/>
</dbReference>
<dbReference type="InterPro" id="IPR011663">
    <property type="entry name" value="UTRA"/>
</dbReference>
<evidence type="ECO:0000313" key="7">
    <source>
        <dbReference type="Proteomes" id="UP000198760"/>
    </source>
</evidence>
<organism evidence="5 8">
    <name type="scientific">Kosakonia radicincitans</name>
    <dbReference type="NCBI Taxonomy" id="283686"/>
    <lineage>
        <taxon>Bacteria</taxon>
        <taxon>Pseudomonadati</taxon>
        <taxon>Pseudomonadota</taxon>
        <taxon>Gammaproteobacteria</taxon>
        <taxon>Enterobacterales</taxon>
        <taxon>Enterobacteriaceae</taxon>
        <taxon>Kosakonia</taxon>
    </lineage>
</organism>
<dbReference type="InterPro" id="IPR036388">
    <property type="entry name" value="WH-like_DNA-bd_sf"/>
</dbReference>
<dbReference type="Proteomes" id="UP000199173">
    <property type="component" value="Unassembled WGS sequence"/>
</dbReference>
<dbReference type="SUPFAM" id="SSF64288">
    <property type="entry name" value="Chorismate lyase-like"/>
    <property type="match status" value="1"/>
</dbReference>
<protein>
    <submittedName>
        <fullName evidence="5">GntR family transcriptional regulator, glv operon transcriptional regulator</fullName>
    </submittedName>
</protein>
<keyword evidence="7" id="KW-1185">Reference proteome</keyword>
<dbReference type="SMART" id="SM00345">
    <property type="entry name" value="HTH_GNTR"/>
    <property type="match status" value="1"/>
</dbReference>
<dbReference type="InterPro" id="IPR028978">
    <property type="entry name" value="Chorismate_lyase_/UTRA_dom_sf"/>
</dbReference>
<keyword evidence="3" id="KW-0804">Transcription</keyword>
<dbReference type="PROSITE" id="PS50949">
    <property type="entry name" value="HTH_GNTR"/>
    <property type="match status" value="1"/>
</dbReference>
<evidence type="ECO:0000256" key="2">
    <source>
        <dbReference type="ARBA" id="ARBA00023125"/>
    </source>
</evidence>
<dbReference type="PANTHER" id="PTHR44846:SF1">
    <property type="entry name" value="MANNOSYL-D-GLYCERATE TRANSPORT_METABOLISM SYSTEM REPRESSOR MNGR-RELATED"/>
    <property type="match status" value="1"/>
</dbReference>
<evidence type="ECO:0000256" key="1">
    <source>
        <dbReference type="ARBA" id="ARBA00023015"/>
    </source>
</evidence>
<evidence type="ECO:0000256" key="3">
    <source>
        <dbReference type="ARBA" id="ARBA00023163"/>
    </source>
</evidence>
<dbReference type="AlphaFoldDB" id="A0AAX2EXW2"/>
<dbReference type="PANTHER" id="PTHR44846">
    <property type="entry name" value="MANNOSYL-D-GLYCERATE TRANSPORT/METABOLISM SYSTEM REPRESSOR MNGR-RELATED"/>
    <property type="match status" value="1"/>
</dbReference>
<dbReference type="SMART" id="SM00866">
    <property type="entry name" value="UTRA"/>
    <property type="match status" value="1"/>
</dbReference>
<evidence type="ECO:0000313" key="6">
    <source>
        <dbReference type="EMBL" id="SFU09273.1"/>
    </source>
</evidence>
<dbReference type="GO" id="GO:0045892">
    <property type="term" value="P:negative regulation of DNA-templated transcription"/>
    <property type="evidence" value="ECO:0007669"/>
    <property type="project" value="TreeGrafter"/>
</dbReference>
<evidence type="ECO:0000313" key="8">
    <source>
        <dbReference type="Proteomes" id="UP000199173"/>
    </source>
</evidence>
<dbReference type="CDD" id="cd07377">
    <property type="entry name" value="WHTH_GntR"/>
    <property type="match status" value="1"/>
</dbReference>
<reference evidence="7 8" key="1">
    <citation type="submission" date="2016-10" db="EMBL/GenBank/DDBJ databases">
        <authorList>
            <person name="Varghese N."/>
            <person name="Submissions S."/>
        </authorList>
    </citation>
    <scope>NUCLEOTIDE SEQUENCE [LARGE SCALE GENOMIC DNA]</scope>
    <source>
        <strain evidence="6 7">NFIX06</strain>
        <strain evidence="5 8">NFIX08</strain>
    </source>
</reference>
<keyword evidence="2" id="KW-0238">DNA-binding</keyword>
<dbReference type="SUPFAM" id="SSF46785">
    <property type="entry name" value="Winged helix' DNA-binding domain"/>
    <property type="match status" value="1"/>
</dbReference>
<dbReference type="InterPro" id="IPR050679">
    <property type="entry name" value="Bact_HTH_transcr_reg"/>
</dbReference>
<dbReference type="EMBL" id="FPAV01000012">
    <property type="protein sequence ID" value="SFU09273.1"/>
    <property type="molecule type" value="Genomic_DNA"/>
</dbReference>
<accession>A0AAX2EXW2</accession>
<proteinExistence type="predicted"/>
<dbReference type="Gene3D" id="3.40.1410.10">
    <property type="entry name" value="Chorismate lyase-like"/>
    <property type="match status" value="1"/>
</dbReference>